<organism evidence="2 3">
    <name type="scientific">Elysia crispata</name>
    <name type="common">lettuce slug</name>
    <dbReference type="NCBI Taxonomy" id="231223"/>
    <lineage>
        <taxon>Eukaryota</taxon>
        <taxon>Metazoa</taxon>
        <taxon>Spiralia</taxon>
        <taxon>Lophotrochozoa</taxon>
        <taxon>Mollusca</taxon>
        <taxon>Gastropoda</taxon>
        <taxon>Heterobranchia</taxon>
        <taxon>Euthyneura</taxon>
        <taxon>Panpulmonata</taxon>
        <taxon>Sacoglossa</taxon>
        <taxon>Placobranchoidea</taxon>
        <taxon>Plakobranchidae</taxon>
        <taxon>Elysia</taxon>
    </lineage>
</organism>
<proteinExistence type="predicted"/>
<dbReference type="AlphaFoldDB" id="A0AAE0XN51"/>
<evidence type="ECO:0000313" key="2">
    <source>
        <dbReference type="EMBL" id="KAK3696942.1"/>
    </source>
</evidence>
<keyword evidence="3" id="KW-1185">Reference proteome</keyword>
<dbReference type="EMBL" id="JAWDGP010008026">
    <property type="protein sequence ID" value="KAK3696942.1"/>
    <property type="molecule type" value="Genomic_DNA"/>
</dbReference>
<name>A0AAE0XN51_9GAST</name>
<gene>
    <name evidence="2" type="ORF">RRG08_023135</name>
</gene>
<dbReference type="Proteomes" id="UP001283361">
    <property type="component" value="Unassembled WGS sequence"/>
</dbReference>
<sequence>MLEFIITRDTHLMDMVTTPQGQPSELAYKVESQPSGLASTKHHSLEVAINVPNCSSDKENSQQQPSEMEPSYSYSYFANATRNNEFQGYHLHLNLHKQRSGKKNLRKQEISLSGPQVCI</sequence>
<evidence type="ECO:0000313" key="3">
    <source>
        <dbReference type="Proteomes" id="UP001283361"/>
    </source>
</evidence>
<feature type="compositionally biased region" description="Polar residues" evidence="1">
    <location>
        <begin position="110"/>
        <end position="119"/>
    </location>
</feature>
<accession>A0AAE0XN51</accession>
<feature type="region of interest" description="Disordered" evidence="1">
    <location>
        <begin position="99"/>
        <end position="119"/>
    </location>
</feature>
<evidence type="ECO:0000256" key="1">
    <source>
        <dbReference type="SAM" id="MobiDB-lite"/>
    </source>
</evidence>
<protein>
    <submittedName>
        <fullName evidence="2">Uncharacterized protein</fullName>
    </submittedName>
</protein>
<comment type="caution">
    <text evidence="2">The sequence shown here is derived from an EMBL/GenBank/DDBJ whole genome shotgun (WGS) entry which is preliminary data.</text>
</comment>
<reference evidence="2" key="1">
    <citation type="journal article" date="2023" name="G3 (Bethesda)">
        <title>A reference genome for the long-term kleptoplast-retaining sea slug Elysia crispata morphotype clarki.</title>
        <authorList>
            <person name="Eastman K.E."/>
            <person name="Pendleton A.L."/>
            <person name="Shaikh M.A."/>
            <person name="Suttiyut T."/>
            <person name="Ogas R."/>
            <person name="Tomko P."/>
            <person name="Gavelis G."/>
            <person name="Widhalm J.R."/>
            <person name="Wisecaver J.H."/>
        </authorList>
    </citation>
    <scope>NUCLEOTIDE SEQUENCE</scope>
    <source>
        <strain evidence="2">ECLA1</strain>
    </source>
</reference>